<dbReference type="Gene3D" id="1.20.190.20">
    <property type="entry name" value="14-3-3 domain"/>
    <property type="match status" value="1"/>
</dbReference>
<dbReference type="InterPro" id="IPR000308">
    <property type="entry name" value="14-3-3"/>
</dbReference>
<accession>A0A0V0QJA5</accession>
<organism evidence="5 6">
    <name type="scientific">Pseudocohnilembus persalinus</name>
    <name type="common">Ciliate</name>
    <dbReference type="NCBI Taxonomy" id="266149"/>
    <lineage>
        <taxon>Eukaryota</taxon>
        <taxon>Sar</taxon>
        <taxon>Alveolata</taxon>
        <taxon>Ciliophora</taxon>
        <taxon>Intramacronucleata</taxon>
        <taxon>Oligohymenophorea</taxon>
        <taxon>Scuticociliatia</taxon>
        <taxon>Philasterida</taxon>
        <taxon>Pseudocohnilembidae</taxon>
        <taxon>Pseudocohnilembus</taxon>
    </lineage>
</organism>
<dbReference type="Proteomes" id="UP000054937">
    <property type="component" value="Unassembled WGS sequence"/>
</dbReference>
<dbReference type="AlphaFoldDB" id="A0A0V0QJA5"/>
<proteinExistence type="inferred from homology"/>
<dbReference type="InterPro" id="IPR023410">
    <property type="entry name" value="14-3-3_domain"/>
</dbReference>
<dbReference type="CDD" id="cd08774">
    <property type="entry name" value="14-3-3"/>
    <property type="match status" value="1"/>
</dbReference>
<evidence type="ECO:0000256" key="2">
    <source>
        <dbReference type="SAM" id="Coils"/>
    </source>
</evidence>
<evidence type="ECO:0000256" key="1">
    <source>
        <dbReference type="ARBA" id="ARBA00006141"/>
    </source>
</evidence>
<feature type="compositionally biased region" description="Low complexity" evidence="3">
    <location>
        <begin position="62"/>
        <end position="73"/>
    </location>
</feature>
<keyword evidence="6" id="KW-1185">Reference proteome</keyword>
<sequence length="364" mass="43765">MQPEQSQDSIRAFFKQRNQNNNISQPNQAVSINIENRRNGMKSNLNNFEINQYIQQSEESDQYTSSSSMSSKSIDSEDQQYLEEVDEKKEEINKLMLYIKISEQIEDYDIMCEYVRSLVNISERIKYYYFDQNQRNWAQSAFHMAANKRRVAIRAIHQYEHMQERQKDIKAQKTIQWYREQIENELKEICLEAIQMTDSQLKTINLIKMNKDQFDVEAYLFFNKMKGDFYRYYGEVLEDIDLKENTYKAEQAYQEAWKFVSDKNNLNDQIKQMGQNINKSDVIRISIGLNYSVFLYEMQNNLQKAYDIASKTFEMTVQDREILDFEEEYYKDCIAPIQILRENIQMWEAQLEIINQEKQNNEIQ</sequence>
<evidence type="ECO:0000313" key="5">
    <source>
        <dbReference type="EMBL" id="KRX02337.1"/>
    </source>
</evidence>
<evidence type="ECO:0000259" key="4">
    <source>
        <dbReference type="SMART" id="SM00101"/>
    </source>
</evidence>
<comment type="similarity">
    <text evidence="1">Belongs to the 14-3-3 family.</text>
</comment>
<feature type="region of interest" description="Disordered" evidence="3">
    <location>
        <begin position="57"/>
        <end position="83"/>
    </location>
</feature>
<dbReference type="InParanoid" id="A0A0V0QJA5"/>
<dbReference type="Pfam" id="PF00244">
    <property type="entry name" value="14-3-3"/>
    <property type="match status" value="1"/>
</dbReference>
<protein>
    <submittedName>
        <fullName evidence="5">14-3-3 domain</fullName>
    </submittedName>
</protein>
<dbReference type="InterPro" id="IPR036815">
    <property type="entry name" value="14-3-3_dom_sf"/>
</dbReference>
<evidence type="ECO:0000313" key="6">
    <source>
        <dbReference type="Proteomes" id="UP000054937"/>
    </source>
</evidence>
<gene>
    <name evidence="5" type="ORF">PPERSA_09954</name>
</gene>
<evidence type="ECO:0000256" key="3">
    <source>
        <dbReference type="SAM" id="MobiDB-lite"/>
    </source>
</evidence>
<feature type="coiled-coil region" evidence="2">
    <location>
        <begin position="337"/>
        <end position="364"/>
    </location>
</feature>
<keyword evidence="2" id="KW-0175">Coiled coil</keyword>
<comment type="caution">
    <text evidence="5">The sequence shown here is derived from an EMBL/GenBank/DDBJ whole genome shotgun (WGS) entry which is preliminary data.</text>
</comment>
<dbReference type="SUPFAM" id="SSF48445">
    <property type="entry name" value="14-3-3 protein"/>
    <property type="match status" value="1"/>
</dbReference>
<dbReference type="PANTHER" id="PTHR18860">
    <property type="entry name" value="14-3-3 PROTEIN"/>
    <property type="match status" value="1"/>
</dbReference>
<name>A0A0V0QJA5_PSEPJ</name>
<dbReference type="SMART" id="SM00101">
    <property type="entry name" value="14_3_3"/>
    <property type="match status" value="1"/>
</dbReference>
<dbReference type="EMBL" id="LDAU01000155">
    <property type="protein sequence ID" value="KRX02337.1"/>
    <property type="molecule type" value="Genomic_DNA"/>
</dbReference>
<feature type="domain" description="14-3-3" evidence="4">
    <location>
        <begin position="93"/>
        <end position="361"/>
    </location>
</feature>
<reference evidence="5 6" key="1">
    <citation type="journal article" date="2015" name="Sci. Rep.">
        <title>Genome of the facultative scuticociliatosis pathogen Pseudocohnilembus persalinus provides insight into its virulence through horizontal gene transfer.</title>
        <authorList>
            <person name="Xiong J."/>
            <person name="Wang G."/>
            <person name="Cheng J."/>
            <person name="Tian M."/>
            <person name="Pan X."/>
            <person name="Warren A."/>
            <person name="Jiang C."/>
            <person name="Yuan D."/>
            <person name="Miao W."/>
        </authorList>
    </citation>
    <scope>NUCLEOTIDE SEQUENCE [LARGE SCALE GENOMIC DNA]</scope>
    <source>
        <strain evidence="5">36N120E</strain>
    </source>
</reference>